<evidence type="ECO:0000313" key="1">
    <source>
        <dbReference type="EMBL" id="OLT58454.1"/>
    </source>
</evidence>
<dbReference type="Proteomes" id="UP000186657">
    <property type="component" value="Unassembled WGS sequence"/>
</dbReference>
<evidence type="ECO:0000313" key="2">
    <source>
        <dbReference type="Proteomes" id="UP000186657"/>
    </source>
</evidence>
<protein>
    <submittedName>
        <fullName evidence="1">Uncharacterized protein</fullName>
    </submittedName>
</protein>
<comment type="caution">
    <text evidence="1">The sequence shown here is derived from an EMBL/GenBank/DDBJ whole genome shotgun (WGS) entry which is preliminary data.</text>
</comment>
<organism evidence="1 2">
    <name type="scientific">Moorena bouillonii PNG</name>
    <dbReference type="NCBI Taxonomy" id="568701"/>
    <lineage>
        <taxon>Bacteria</taxon>
        <taxon>Bacillati</taxon>
        <taxon>Cyanobacteriota</taxon>
        <taxon>Cyanophyceae</taxon>
        <taxon>Coleofasciculales</taxon>
        <taxon>Coleofasciculaceae</taxon>
        <taxon>Moorena</taxon>
    </lineage>
</organism>
<dbReference type="AlphaFoldDB" id="A0A1U7MXR0"/>
<dbReference type="EMBL" id="MKZS01000001">
    <property type="protein sequence ID" value="OLT58454.1"/>
    <property type="molecule type" value="Genomic_DNA"/>
</dbReference>
<sequence>MGKPNRIDRLVETRVNKKNPQRVAEGLVRVHLLFLIPLWFDLDPEEIRTDRLVETKLNKKNPQPIAEEGVRVHLLFLNPSFVYLDPEEIRNG</sequence>
<keyword evidence="2" id="KW-1185">Reference proteome</keyword>
<name>A0A1U7MXR0_9CYAN</name>
<accession>A0A1U7MXR0</accession>
<reference evidence="1 2" key="1">
    <citation type="submission" date="2016-10" db="EMBL/GenBank/DDBJ databases">
        <title>Comparative genomics uncovers the prolific and rare metabolic potential of the cyanobacterial genus Moorea.</title>
        <authorList>
            <person name="Leao T."/>
            <person name="Castelao G."/>
            <person name="Korobeynikov A."/>
            <person name="Monroe E.A."/>
            <person name="Podell S."/>
            <person name="Glukhov E."/>
            <person name="Allen E."/>
            <person name="Gerwick W.H."/>
            <person name="Gerwick L."/>
        </authorList>
    </citation>
    <scope>NUCLEOTIDE SEQUENCE [LARGE SCALE GENOMIC DNA]</scope>
    <source>
        <strain evidence="1 2">PNG5-198</strain>
    </source>
</reference>
<gene>
    <name evidence="1" type="ORF">BJP37_04750</name>
</gene>
<proteinExistence type="predicted"/>
<dbReference type="RefSeq" id="WP_075896937.1">
    <property type="nucleotide sequence ID" value="NZ_MKZS01000001.1"/>
</dbReference>